<evidence type="ECO:0000313" key="2">
    <source>
        <dbReference type="Proteomes" id="UP000031982"/>
    </source>
</evidence>
<sequence length="77" mass="8932">MPDKKKNSERRESMTAADAQQLMDQLKNGEIAECHVSKEHFLVFQHELVQRNDFKHFRGIAQRGGSVIYHYTEGARS</sequence>
<reference evidence="1 2" key="1">
    <citation type="submission" date="2015-01" db="EMBL/GenBank/DDBJ databases">
        <title>Genome Assembly of Bacillus badius MTCC 1458.</title>
        <authorList>
            <person name="Verma A."/>
            <person name="Khatri I."/>
            <person name="Mual P."/>
            <person name="Subramanian S."/>
            <person name="Krishnamurthi S."/>
        </authorList>
    </citation>
    <scope>NUCLEOTIDE SEQUENCE [LARGE SCALE GENOMIC DNA]</scope>
    <source>
        <strain evidence="1 2">MTCC 1458</strain>
    </source>
</reference>
<comment type="caution">
    <text evidence="1">The sequence shown here is derived from an EMBL/GenBank/DDBJ whole genome shotgun (WGS) entry which is preliminary data.</text>
</comment>
<dbReference type="EMBL" id="JXLP01000001">
    <property type="protein sequence ID" value="KIL80397.1"/>
    <property type="molecule type" value="Genomic_DNA"/>
</dbReference>
<protein>
    <recommendedName>
        <fullName evidence="3">Abortive phage infection protein</fullName>
    </recommendedName>
</protein>
<gene>
    <name evidence="1" type="ORF">SD77_0245</name>
</gene>
<keyword evidence="2" id="KW-1185">Reference proteome</keyword>
<accession>A0ABR5B0C2</accession>
<name>A0ABR5B0C2_BACBA</name>
<dbReference type="Proteomes" id="UP000031982">
    <property type="component" value="Unassembled WGS sequence"/>
</dbReference>
<evidence type="ECO:0008006" key="3">
    <source>
        <dbReference type="Google" id="ProtNLM"/>
    </source>
</evidence>
<proteinExistence type="predicted"/>
<organism evidence="1 2">
    <name type="scientific">Bacillus badius</name>
    <dbReference type="NCBI Taxonomy" id="1455"/>
    <lineage>
        <taxon>Bacteria</taxon>
        <taxon>Bacillati</taxon>
        <taxon>Bacillota</taxon>
        <taxon>Bacilli</taxon>
        <taxon>Bacillales</taxon>
        <taxon>Bacillaceae</taxon>
        <taxon>Pseudobacillus</taxon>
    </lineage>
</organism>
<evidence type="ECO:0000313" key="1">
    <source>
        <dbReference type="EMBL" id="KIL80397.1"/>
    </source>
</evidence>